<dbReference type="PROSITE" id="PS51257">
    <property type="entry name" value="PROKAR_LIPOPROTEIN"/>
    <property type="match status" value="1"/>
</dbReference>
<gene>
    <name evidence="2" type="ORF">UFOPK3770_01080</name>
</gene>
<reference evidence="2" key="1">
    <citation type="submission" date="2020-05" db="EMBL/GenBank/DDBJ databases">
        <authorList>
            <person name="Chiriac C."/>
            <person name="Salcher M."/>
            <person name="Ghai R."/>
            <person name="Kavagutti S V."/>
        </authorList>
    </citation>
    <scope>NUCLEOTIDE SEQUENCE</scope>
</reference>
<dbReference type="Pfam" id="PF10647">
    <property type="entry name" value="Gmad1"/>
    <property type="match status" value="1"/>
</dbReference>
<proteinExistence type="predicted"/>
<organism evidence="2">
    <name type="scientific">freshwater metagenome</name>
    <dbReference type="NCBI Taxonomy" id="449393"/>
    <lineage>
        <taxon>unclassified sequences</taxon>
        <taxon>metagenomes</taxon>
        <taxon>ecological metagenomes</taxon>
    </lineage>
</organism>
<dbReference type="InterPro" id="IPR018910">
    <property type="entry name" value="LpqB_C"/>
</dbReference>
<dbReference type="SMART" id="SM00909">
    <property type="entry name" value="Germane"/>
    <property type="match status" value="1"/>
</dbReference>
<dbReference type="EMBL" id="CAESAJ010000137">
    <property type="protein sequence ID" value="CAB4342429.1"/>
    <property type="molecule type" value="Genomic_DNA"/>
</dbReference>
<sequence length="565" mass="58465">MKKVSWLVLSFLIAGCGGIPTSSAIHFGSSRADEITSQFIRVIAQPPVDGMTPQTLVQGFLDACGDSSNDYQVAREYMTGAMASKWNPNSGAQVYVGSTLALTETNDEVSLTAQLDSTISPLGHLSVAANALNVSASFKLNQNEFGQWRISAAPDGLLLSRSDVDRGYRPLPVFFSDPTGSQLVADTIVVPLSSAGAATSVVRSLLSGPSPELAGAVRNNFPTGTRLTFGSVPVNVGIADVDLTQDVLAADATMRKALVAQLVWTLVQLPNVTAVRVLVSGQALDVPGAVNPHTLKEWKAFAPAGISPDASLHVLVGGSIRSASKAQEVSATLVPSLTSTLLSASQDSLSPHFAAVITGGQTLVADFAELGVLNEVFKGESLTRPTWDRVGNIYVADYGTGVSQISPLGEILAVPIDVTINGSGNQVRRIAIAPDGVRVALVFTDGVQDTLAVAALVQENGSARITGVHRIEGQITSVTDLAWSSQIKIQALGSDGTGGQKLFDVGLADGRVTANAVPLGASSIAIDPQGVTYLGVTAATSSNVVKPAFGQWSNVVDGAGPLFAQ</sequence>
<dbReference type="Pfam" id="PF25976">
    <property type="entry name" value="LpqB_N"/>
    <property type="match status" value="1"/>
</dbReference>
<dbReference type="InterPro" id="IPR059026">
    <property type="entry name" value="LpqB_N"/>
</dbReference>
<name>A0A6J5ZN45_9ZZZZ</name>
<accession>A0A6J5ZN45</accession>
<dbReference type="InterPro" id="IPR019606">
    <property type="entry name" value="GerMN"/>
</dbReference>
<dbReference type="Pfam" id="PF10646">
    <property type="entry name" value="Germane"/>
    <property type="match status" value="1"/>
</dbReference>
<evidence type="ECO:0000313" key="2">
    <source>
        <dbReference type="EMBL" id="CAB4342429.1"/>
    </source>
</evidence>
<evidence type="ECO:0000259" key="1">
    <source>
        <dbReference type="SMART" id="SM00909"/>
    </source>
</evidence>
<dbReference type="AlphaFoldDB" id="A0A6J5ZN45"/>
<dbReference type="SUPFAM" id="SSF63829">
    <property type="entry name" value="Calcium-dependent phosphotriesterase"/>
    <property type="match status" value="1"/>
</dbReference>
<protein>
    <submittedName>
        <fullName evidence="2">Unannotated protein</fullName>
    </submittedName>
</protein>
<feature type="domain" description="GerMN" evidence="1">
    <location>
        <begin position="198"/>
        <end position="288"/>
    </location>
</feature>